<evidence type="ECO:0000259" key="1">
    <source>
        <dbReference type="Pfam" id="PF13360"/>
    </source>
</evidence>
<keyword evidence="3" id="KW-1185">Reference proteome</keyword>
<dbReference type="PROSITE" id="PS51257">
    <property type="entry name" value="PROKAR_LIPOPROTEIN"/>
    <property type="match status" value="1"/>
</dbReference>
<dbReference type="Gene3D" id="2.130.10.10">
    <property type="entry name" value="YVTN repeat-like/Quinoprotein amine dehydrogenase"/>
    <property type="match status" value="1"/>
</dbReference>
<sequence>MIGFLKNVSVRPLVVTLALPVFLAGCGSVSEFGSSLNPFSKEDILPGERQAVFDGIDPAAQALGKAASIGAATGGQTWTSAGGGPANDPGNVAVSVSGSRAWQANVGSSGRGLTSSALRVSSRPVSDGSRIYVYKPNGEVVALSTAGGRQWTQNLRPEEERDVGPGGGVVVDGGVVYAATGYRQVAALEAGSGRVIWTAEMDTPARGAPAAGGGHVFVVSQSNEVYAFSKEDGTVAWTFAGIEETAGVLSAANPAISGNRVIVPFSSGEIMAINIKSGEPDWIDGVSRGFRTLALSGLADVSASPVVSGNTVVATGVAGRTVAVDVRTGQRQWDQNLGSVHTPVVSGNAVFMVDLDDRMVALDRSSGETMWATQLPKPEKKKRRRNWAGPILANGALVAFSSDGQIAMVDSASGNIMTTQRTNTDVFVTPIAAGGRVVVLTGRDGVAAFN</sequence>
<dbReference type="InterPro" id="IPR002372">
    <property type="entry name" value="PQQ_rpt_dom"/>
</dbReference>
<evidence type="ECO:0000313" key="2">
    <source>
        <dbReference type="EMBL" id="CTQ74405.1"/>
    </source>
</evidence>
<feature type="domain" description="Pyrrolo-quinoline quinone repeat" evidence="1">
    <location>
        <begin position="137"/>
        <end position="373"/>
    </location>
</feature>
<dbReference type="SMART" id="SM00564">
    <property type="entry name" value="PQQ"/>
    <property type="match status" value="7"/>
</dbReference>
<accession>A0A0M7AGW9</accession>
<dbReference type="InterPro" id="IPR018391">
    <property type="entry name" value="PQQ_b-propeller_rpt"/>
</dbReference>
<dbReference type="RefSeq" id="WP_208981442.1">
    <property type="nucleotide sequence ID" value="NZ_CXWD01000017.1"/>
</dbReference>
<dbReference type="Proteomes" id="UP000053235">
    <property type="component" value="Unassembled WGS sequence"/>
</dbReference>
<dbReference type="AlphaFoldDB" id="A0A0M7AGW9"/>
<protein>
    <submittedName>
        <fullName evidence="2">Outer membrane protein assembly factor BamB</fullName>
    </submittedName>
</protein>
<dbReference type="SUPFAM" id="SSF50998">
    <property type="entry name" value="Quinoprotein alcohol dehydrogenase-like"/>
    <property type="match status" value="1"/>
</dbReference>
<organism evidence="2 3">
    <name type="scientific">Roseibium alexandrii</name>
    <dbReference type="NCBI Taxonomy" id="388408"/>
    <lineage>
        <taxon>Bacteria</taxon>
        <taxon>Pseudomonadati</taxon>
        <taxon>Pseudomonadota</taxon>
        <taxon>Alphaproteobacteria</taxon>
        <taxon>Hyphomicrobiales</taxon>
        <taxon>Stappiaceae</taxon>
        <taxon>Roseibium</taxon>
    </lineage>
</organism>
<dbReference type="PANTHER" id="PTHR34512:SF30">
    <property type="entry name" value="OUTER MEMBRANE PROTEIN ASSEMBLY FACTOR BAMB"/>
    <property type="match status" value="1"/>
</dbReference>
<proteinExistence type="predicted"/>
<dbReference type="InterPro" id="IPR015943">
    <property type="entry name" value="WD40/YVTN_repeat-like_dom_sf"/>
</dbReference>
<dbReference type="InterPro" id="IPR011047">
    <property type="entry name" value="Quinoprotein_ADH-like_sf"/>
</dbReference>
<dbReference type="STRING" id="388408.LAX5112_03853"/>
<dbReference type="Pfam" id="PF13360">
    <property type="entry name" value="PQQ_2"/>
    <property type="match status" value="1"/>
</dbReference>
<dbReference type="EMBL" id="CXWD01000017">
    <property type="protein sequence ID" value="CTQ74405.1"/>
    <property type="molecule type" value="Genomic_DNA"/>
</dbReference>
<gene>
    <name evidence="2" type="primary">bamB</name>
    <name evidence="2" type="ORF">LAX5112_03853</name>
</gene>
<name>A0A0M7AGW9_9HYPH</name>
<evidence type="ECO:0000313" key="3">
    <source>
        <dbReference type="Proteomes" id="UP000053235"/>
    </source>
</evidence>
<reference evidence="3" key="1">
    <citation type="submission" date="2015-07" db="EMBL/GenBank/DDBJ databases">
        <authorList>
            <person name="Rodrigo-Torres Lidia"/>
            <person name="Arahal R.David."/>
        </authorList>
    </citation>
    <scope>NUCLEOTIDE SEQUENCE [LARGE SCALE GENOMIC DNA]</scope>
    <source>
        <strain evidence="3">CECT 5112</strain>
    </source>
</reference>
<dbReference type="PANTHER" id="PTHR34512">
    <property type="entry name" value="CELL SURFACE PROTEIN"/>
    <property type="match status" value="1"/>
</dbReference>